<evidence type="ECO:0000313" key="2">
    <source>
        <dbReference type="Proteomes" id="UP000593979"/>
    </source>
</evidence>
<keyword evidence="2" id="KW-1185">Reference proteome</keyword>
<dbReference type="RefSeq" id="YP_010110914.1">
    <property type="nucleotide sequence ID" value="NC_055876.1"/>
</dbReference>
<reference evidence="1 2" key="1">
    <citation type="submission" date="2020-07" db="EMBL/GenBank/DDBJ databases">
        <title>Taxonomic proposal: Crassvirales, a new order of highly abundant and diverse bacterial viruses.</title>
        <authorList>
            <person name="Shkoporov A.N."/>
            <person name="Stockdale S.R."/>
            <person name="Guerin E."/>
            <person name="Ross R.P."/>
            <person name="Hill C."/>
        </authorList>
    </citation>
    <scope>NUCLEOTIDE SEQUENCE [LARGE SCALE GENOMIC DNA]</scope>
</reference>
<dbReference type="KEGG" id="vg:65129237"/>
<proteinExistence type="predicted"/>
<dbReference type="GeneID" id="65129237"/>
<accession>A0A7M1RWT2</accession>
<evidence type="ECO:0000313" key="1">
    <source>
        <dbReference type="EMBL" id="QOR58756.1"/>
    </source>
</evidence>
<sequence>MKNIEELIDMLFSNINNKLSSDDMIACVLTRDADMYLEKVKRQKVLSYDEIKRHISENNNNNFDYWAALALHVDKVYDKLDKETQHKYKEIFSIVAGHALKHQTAVNSIFKSVIEYKDINKESKLDKFTLDELEAELKRRKNAFNKKP</sequence>
<organism evidence="1 2">
    <name type="scientific">uncultured phage cr11_1</name>
    <dbReference type="NCBI Taxonomy" id="2772067"/>
    <lineage>
        <taxon>Viruses</taxon>
        <taxon>Duplodnaviria</taxon>
        <taxon>Heunggongvirae</taxon>
        <taxon>Uroviricota</taxon>
        <taxon>Caudoviricetes</taxon>
        <taxon>Crassvirales</taxon>
        <taxon>Intestiviridae</taxon>
        <taxon>Crudevirinae</taxon>
        <taxon>Delmidovirus</taxon>
        <taxon>Delmidovirus splanchnicus</taxon>
    </lineage>
</organism>
<dbReference type="EMBL" id="MT774383">
    <property type="protein sequence ID" value="QOR58756.1"/>
    <property type="molecule type" value="Genomic_DNA"/>
</dbReference>
<name>A0A7M1RWT2_9CAUD</name>
<dbReference type="Proteomes" id="UP000593979">
    <property type="component" value="Segment"/>
</dbReference>
<protein>
    <submittedName>
        <fullName evidence="1">Uncharacterized protein</fullName>
    </submittedName>
</protein>